<sequence>MTKLLLVVLAILAHQFIAVTPLEGPSSSKSLNKILNVGLKIHEAIEDTHQNVQKALGYQSDQNVLRAVKSNTDELARKLKTISSTVKEQAIKYGEPALQNITDEIVNMADKISREDPETAKKAQEYLASVQSSIQMLILQVAALDARIDKEKEAATNELQDTIGQLFLAATDAARKTSEALEPKVEDD</sequence>
<evidence type="ECO:0000256" key="1">
    <source>
        <dbReference type="SAM" id="SignalP"/>
    </source>
</evidence>
<keyword evidence="1" id="KW-0732">Signal</keyword>
<dbReference type="AlphaFoldDB" id="A0A1W7R6L1"/>
<organism evidence="2">
    <name type="scientific">Aedes albopictus</name>
    <name type="common">Asian tiger mosquito</name>
    <name type="synonym">Stegomyia albopicta</name>
    <dbReference type="NCBI Taxonomy" id="7160"/>
    <lineage>
        <taxon>Eukaryota</taxon>
        <taxon>Metazoa</taxon>
        <taxon>Ecdysozoa</taxon>
        <taxon>Arthropoda</taxon>
        <taxon>Hexapoda</taxon>
        <taxon>Insecta</taxon>
        <taxon>Pterygota</taxon>
        <taxon>Neoptera</taxon>
        <taxon>Endopterygota</taxon>
        <taxon>Diptera</taxon>
        <taxon>Nematocera</taxon>
        <taxon>Culicoidea</taxon>
        <taxon>Culicidae</taxon>
        <taxon>Culicinae</taxon>
        <taxon>Aedini</taxon>
        <taxon>Aedes</taxon>
        <taxon>Stegomyia</taxon>
    </lineage>
</organism>
<reference evidence="2" key="1">
    <citation type="submission" date="2016-03" db="EMBL/GenBank/DDBJ databases">
        <title>RNAseq analyses of the sensorial organs of adult female Aedes albopictus.</title>
        <authorList>
            <person name="Fabrizio L."/>
            <person name="Ribeiro J.M."/>
            <person name="Arca B."/>
        </authorList>
    </citation>
    <scope>NUCLEOTIDE SEQUENCE</scope>
</reference>
<name>A0A1W7R6L1_AEDAL</name>
<dbReference type="VEuPathDB" id="VectorBase:AALFPA_055718"/>
<dbReference type="GO" id="GO:0008289">
    <property type="term" value="F:lipid binding"/>
    <property type="evidence" value="ECO:0007669"/>
    <property type="project" value="InterPro"/>
</dbReference>
<accession>A0A1W7R6L1</accession>
<proteinExistence type="predicted"/>
<dbReference type="VEuPathDB" id="VectorBase:AALF006488"/>
<dbReference type="GO" id="GO:0006869">
    <property type="term" value="P:lipid transport"/>
    <property type="evidence" value="ECO:0007669"/>
    <property type="project" value="InterPro"/>
</dbReference>
<dbReference type="InterPro" id="IPR010009">
    <property type="entry name" value="ApoLp-III"/>
</dbReference>
<dbReference type="GO" id="GO:0005576">
    <property type="term" value="C:extracellular region"/>
    <property type="evidence" value="ECO:0007669"/>
    <property type="project" value="InterPro"/>
</dbReference>
<feature type="signal peptide" evidence="1">
    <location>
        <begin position="1"/>
        <end position="18"/>
    </location>
</feature>
<dbReference type="Pfam" id="PF07464">
    <property type="entry name" value="ApoLp-III"/>
    <property type="match status" value="1"/>
</dbReference>
<feature type="chain" id="PRO_5013297994" evidence="1">
    <location>
        <begin position="19"/>
        <end position="188"/>
    </location>
</feature>
<dbReference type="VEuPathDB" id="VectorBase:AALC636_025993"/>
<dbReference type="Gene3D" id="1.20.120.20">
    <property type="entry name" value="Apolipoprotein"/>
    <property type="match status" value="1"/>
</dbReference>
<dbReference type="EMBL" id="GEHC01000853">
    <property type="protein sequence ID" value="JAV46792.1"/>
    <property type="molecule type" value="Transcribed_RNA"/>
</dbReference>
<protein>
    <submittedName>
        <fullName evidence="2">Putative apolipophorin-iii</fullName>
    </submittedName>
</protein>
<evidence type="ECO:0000313" key="2">
    <source>
        <dbReference type="EMBL" id="JAV46792.1"/>
    </source>
</evidence>
<dbReference type="CDD" id="cd13769">
    <property type="entry name" value="ApoLp-III_like"/>
    <property type="match status" value="1"/>
</dbReference>